<dbReference type="HOGENOM" id="CLU_2546271_0_0_1"/>
<keyword evidence="2" id="KW-1185">Reference proteome</keyword>
<dbReference type="EnsemblPlants" id="OB06G19910.1">
    <property type="protein sequence ID" value="OB06G19910.1"/>
    <property type="gene ID" value="OB06G19910"/>
</dbReference>
<evidence type="ECO:0000313" key="2">
    <source>
        <dbReference type="Proteomes" id="UP000006038"/>
    </source>
</evidence>
<dbReference type="Proteomes" id="UP000006038">
    <property type="component" value="Chromosome 6"/>
</dbReference>
<protein>
    <submittedName>
        <fullName evidence="1">Uncharacterized protein</fullName>
    </submittedName>
</protein>
<reference evidence="1" key="2">
    <citation type="submission" date="2013-04" db="UniProtKB">
        <authorList>
            <consortium name="EnsemblPlants"/>
        </authorList>
    </citation>
    <scope>IDENTIFICATION</scope>
</reference>
<proteinExistence type="predicted"/>
<name>J3MD97_ORYBR</name>
<accession>J3MD97</accession>
<organism evidence="1">
    <name type="scientific">Oryza brachyantha</name>
    <name type="common">malo sina</name>
    <dbReference type="NCBI Taxonomy" id="4533"/>
    <lineage>
        <taxon>Eukaryota</taxon>
        <taxon>Viridiplantae</taxon>
        <taxon>Streptophyta</taxon>
        <taxon>Embryophyta</taxon>
        <taxon>Tracheophyta</taxon>
        <taxon>Spermatophyta</taxon>
        <taxon>Magnoliopsida</taxon>
        <taxon>Liliopsida</taxon>
        <taxon>Poales</taxon>
        <taxon>Poaceae</taxon>
        <taxon>BOP clade</taxon>
        <taxon>Oryzoideae</taxon>
        <taxon>Oryzeae</taxon>
        <taxon>Oryzinae</taxon>
        <taxon>Oryza</taxon>
    </lineage>
</organism>
<reference evidence="1" key="1">
    <citation type="journal article" date="2013" name="Nat. Commun.">
        <title>Whole-genome sequencing of Oryza brachyantha reveals mechanisms underlying Oryza genome evolution.</title>
        <authorList>
            <person name="Chen J."/>
            <person name="Huang Q."/>
            <person name="Gao D."/>
            <person name="Wang J."/>
            <person name="Lang Y."/>
            <person name="Liu T."/>
            <person name="Li B."/>
            <person name="Bai Z."/>
            <person name="Luis Goicoechea J."/>
            <person name="Liang C."/>
            <person name="Chen C."/>
            <person name="Zhang W."/>
            <person name="Sun S."/>
            <person name="Liao Y."/>
            <person name="Zhang X."/>
            <person name="Yang L."/>
            <person name="Song C."/>
            <person name="Wang M."/>
            <person name="Shi J."/>
            <person name="Liu G."/>
            <person name="Liu J."/>
            <person name="Zhou H."/>
            <person name="Zhou W."/>
            <person name="Yu Q."/>
            <person name="An N."/>
            <person name="Chen Y."/>
            <person name="Cai Q."/>
            <person name="Wang B."/>
            <person name="Liu B."/>
            <person name="Min J."/>
            <person name="Huang Y."/>
            <person name="Wu H."/>
            <person name="Li Z."/>
            <person name="Zhang Y."/>
            <person name="Yin Y."/>
            <person name="Song W."/>
            <person name="Jiang J."/>
            <person name="Jackson S.A."/>
            <person name="Wing R.A."/>
            <person name="Wang J."/>
            <person name="Chen M."/>
        </authorList>
    </citation>
    <scope>NUCLEOTIDE SEQUENCE [LARGE SCALE GENOMIC DNA]</scope>
    <source>
        <strain evidence="1">cv. IRGC 101232</strain>
    </source>
</reference>
<evidence type="ECO:0000313" key="1">
    <source>
        <dbReference type="EnsemblPlants" id="OB06G19910.1"/>
    </source>
</evidence>
<dbReference type="Gramene" id="OB06G19910.1">
    <property type="protein sequence ID" value="OB06G19910.1"/>
    <property type="gene ID" value="OB06G19910"/>
</dbReference>
<dbReference type="AlphaFoldDB" id="J3MD97"/>
<sequence length="83" mass="9341">MQLLSLLRKLFLQAPKTSLYRWGSEPNEVDCQRRGNISEGGLAATCENTLWQAAHPMSYLQGSFSHEAHFSPTCGECYFVDKS</sequence>